<evidence type="ECO:0000313" key="3">
    <source>
        <dbReference type="Proteomes" id="UP000227088"/>
    </source>
</evidence>
<dbReference type="Pfam" id="PF10972">
    <property type="entry name" value="CsiV"/>
    <property type="match status" value="1"/>
</dbReference>
<dbReference type="Proteomes" id="UP000227088">
    <property type="component" value="Unassembled WGS sequence"/>
</dbReference>
<comment type="caution">
    <text evidence="2">The sequence shown here is derived from an EMBL/GenBank/DDBJ whole genome shotgun (WGS) entry which is preliminary data.</text>
</comment>
<reference evidence="3" key="1">
    <citation type="journal article" date="2017" name="Proc. Natl. Acad. Sci. U.S.A.">
        <title>Simulation of Deepwater Horizon oil plume reveals substrate specialization within a complex community of hydrocarbon degraders.</title>
        <authorList>
            <person name="Hu P."/>
            <person name="Dubinsky E.A."/>
            <person name="Probst A.J."/>
            <person name="Wang J."/>
            <person name="Sieber C.M.K."/>
            <person name="Tom L.M."/>
            <person name="Gardinali P."/>
            <person name="Banfield J.F."/>
            <person name="Atlas R.M."/>
            <person name="Andersen G.L."/>
        </authorList>
    </citation>
    <scope>NUCLEOTIDE SEQUENCE [LARGE SCALE GENOMIC DNA]</scope>
</reference>
<organism evidence="2 3">
    <name type="scientific">Oleispira antarctica</name>
    <dbReference type="NCBI Taxonomy" id="188908"/>
    <lineage>
        <taxon>Bacteria</taxon>
        <taxon>Pseudomonadati</taxon>
        <taxon>Pseudomonadota</taxon>
        <taxon>Gammaproteobacteria</taxon>
        <taxon>Oceanospirillales</taxon>
        <taxon>Oceanospirillaceae</taxon>
        <taxon>Oleispira</taxon>
    </lineage>
</organism>
<evidence type="ECO:0000256" key="1">
    <source>
        <dbReference type="SAM" id="SignalP"/>
    </source>
</evidence>
<feature type="chain" id="PRO_5012960969" description="Peptidoglycan-binding protein CsiV" evidence="1">
    <location>
        <begin position="28"/>
        <end position="302"/>
    </location>
</feature>
<name>A0A1Y5HXJ1_OLEAN</name>
<dbReference type="AlphaFoldDB" id="A0A1Y5HXJ1"/>
<evidence type="ECO:0000313" key="2">
    <source>
        <dbReference type="EMBL" id="OUS40634.1"/>
    </source>
</evidence>
<dbReference type="InterPro" id="IPR021241">
    <property type="entry name" value="CsiV"/>
</dbReference>
<protein>
    <recommendedName>
        <fullName evidence="4">Peptidoglycan-binding protein CsiV</fullName>
    </recommendedName>
</protein>
<proteinExistence type="predicted"/>
<keyword evidence="1" id="KW-0732">Signal</keyword>
<gene>
    <name evidence="2" type="ORF">A9R00_05020</name>
</gene>
<feature type="signal peptide" evidence="1">
    <location>
        <begin position="1"/>
        <end position="27"/>
    </location>
</feature>
<sequence>MSRFRYTPALTVMLSLSSLITATSAHAETPYWYDVEVALIGYQDSQKIDHETWPEVIVNDTQLTDASITEGEPSQEEALPWAWIDWWNDKDSASGPYNVQNIKVTETSELAKPFSDQGLAFENKMARLNRAKGMTIVWSQKWRQPIQAKKQATNSDNLIEINFKAPLNLTDTINKGKALDEVEISGHIYLYRSRYLHLVSELQVQHWRTLSNNNNLGKGLASPHSGQTLGQNIIPSASSSPLTAIDTIPLRAAHVNQSRRMRSNELHYIDHPMLGILVRVTPVNYEVELPKPIKSTEEAKAL</sequence>
<dbReference type="EMBL" id="MABE01000288">
    <property type="protein sequence ID" value="OUS40634.1"/>
    <property type="molecule type" value="Genomic_DNA"/>
</dbReference>
<evidence type="ECO:0008006" key="4">
    <source>
        <dbReference type="Google" id="ProtNLM"/>
    </source>
</evidence>
<accession>A0A1Y5HXJ1</accession>